<dbReference type="RefSeq" id="WP_013783578.1">
    <property type="nucleotide sequence ID" value="NC_015554.1"/>
</dbReference>
<feature type="region of interest" description="Disordered" evidence="1">
    <location>
        <begin position="23"/>
        <end position="45"/>
    </location>
</feature>
<proteinExistence type="predicted"/>
<evidence type="ECO:0000256" key="1">
    <source>
        <dbReference type="SAM" id="MobiDB-lite"/>
    </source>
</evidence>
<accession>F5Z456</accession>
<feature type="compositionally biased region" description="Basic and acidic residues" evidence="1">
    <location>
        <begin position="23"/>
        <end position="32"/>
    </location>
</feature>
<dbReference type="Proteomes" id="UP000000683">
    <property type="component" value="Chromosome"/>
</dbReference>
<sequence length="45" mass="5425">MTKFDDRVKEIITKHPNLTQEEAIKIVTDKNERKKKKRAERSDKK</sequence>
<dbReference type="EMBL" id="CP002339">
    <property type="protein sequence ID" value="AEF02638.1"/>
    <property type="molecule type" value="Genomic_DNA"/>
</dbReference>
<organism evidence="2 3">
    <name type="scientific">Alteromonas naphthalenivorans</name>
    <dbReference type="NCBI Taxonomy" id="715451"/>
    <lineage>
        <taxon>Bacteria</taxon>
        <taxon>Pseudomonadati</taxon>
        <taxon>Pseudomonadota</taxon>
        <taxon>Gammaproteobacteria</taxon>
        <taxon>Alteromonadales</taxon>
        <taxon>Alteromonadaceae</taxon>
        <taxon>Alteromonas/Salinimonas group</taxon>
        <taxon>Alteromonas</taxon>
    </lineage>
</organism>
<gene>
    <name evidence="2" type="ordered locus">ambt_05470</name>
</gene>
<evidence type="ECO:0000313" key="3">
    <source>
        <dbReference type="Proteomes" id="UP000000683"/>
    </source>
</evidence>
<dbReference type="eggNOG" id="ENOG502ZFHC">
    <property type="taxonomic scope" value="Bacteria"/>
</dbReference>
<name>F5Z456_ALTNA</name>
<evidence type="ECO:0000313" key="2">
    <source>
        <dbReference type="EMBL" id="AEF02638.1"/>
    </source>
</evidence>
<keyword evidence="3" id="KW-1185">Reference proteome</keyword>
<dbReference type="AlphaFoldDB" id="F5Z456"/>
<protein>
    <submittedName>
        <fullName evidence="2">Uncharacterized protein</fullName>
    </submittedName>
</protein>
<reference evidence="2 3" key="1">
    <citation type="journal article" date="2011" name="J. Bacteriol.">
        <title>Complete genome sequence of the polycyclic aromatic hydrocarbon-degrading bacterium Alteromonas sp. strain SN2.</title>
        <authorList>
            <person name="Jin H.M."/>
            <person name="Jeong H."/>
            <person name="Moon E.J."/>
            <person name="Math R.K."/>
            <person name="Lee K."/>
            <person name="Kim H.J."/>
            <person name="Jeon C.O."/>
            <person name="Oh T.K."/>
            <person name="Kim J.F."/>
        </authorList>
    </citation>
    <scope>NUCLEOTIDE SEQUENCE [LARGE SCALE GENOMIC DNA]</scope>
    <source>
        <strain evidence="3">JCM 17741 / KACC 18427 / KCTC 11700BP / SN2</strain>
    </source>
</reference>
<dbReference type="HOGENOM" id="CLU_208528_0_0_6"/>
<dbReference type="KEGG" id="alt:ambt_05470"/>